<evidence type="ECO:0000259" key="9">
    <source>
        <dbReference type="Pfam" id="PF13089"/>
    </source>
</evidence>
<feature type="domain" description="Polyphosphate kinase C-terminal" evidence="10">
    <location>
        <begin position="499"/>
        <end position="669"/>
    </location>
</feature>
<comment type="PTM">
    <text evidence="6 7">An intermediate of this reaction is the autophosphorylated ppk in which a phosphate is covalently linked to a histidine residue through a N-P bond.</text>
</comment>
<dbReference type="GO" id="GO:0009358">
    <property type="term" value="C:polyphosphate kinase complex"/>
    <property type="evidence" value="ECO:0007669"/>
    <property type="project" value="InterPro"/>
</dbReference>
<evidence type="ECO:0000259" key="10">
    <source>
        <dbReference type="Pfam" id="PF13090"/>
    </source>
</evidence>
<comment type="cofactor">
    <cofactor evidence="6">
        <name>Mg(2+)</name>
        <dbReference type="ChEBI" id="CHEBI:18420"/>
    </cofactor>
</comment>
<evidence type="ECO:0000256" key="1">
    <source>
        <dbReference type="ARBA" id="ARBA00022553"/>
    </source>
</evidence>
<keyword evidence="3 6" id="KW-0547">Nucleotide-binding</keyword>
<keyword evidence="6" id="KW-0479">Metal-binding</keyword>
<dbReference type="AlphaFoldDB" id="W8VT09"/>
<dbReference type="InterPro" id="IPR036830">
    <property type="entry name" value="PP_kinase_middle_dom_sf"/>
</dbReference>
<keyword evidence="13" id="KW-1185">Reference proteome</keyword>
<evidence type="ECO:0000256" key="2">
    <source>
        <dbReference type="ARBA" id="ARBA00022679"/>
    </source>
</evidence>
<feature type="binding site" evidence="6">
    <location>
        <position position="560"/>
    </location>
    <ligand>
        <name>ATP</name>
        <dbReference type="ChEBI" id="CHEBI:30616"/>
    </ligand>
</feature>
<dbReference type="PANTHER" id="PTHR30218:SF0">
    <property type="entry name" value="POLYPHOSPHATE KINASE"/>
    <property type="match status" value="1"/>
</dbReference>
<dbReference type="NCBIfam" id="NF003917">
    <property type="entry name" value="PRK05443.1-1"/>
    <property type="match status" value="1"/>
</dbReference>
<sequence>MTPRYFNRELSWLKFNARVLQEANDPTVPLIERLRFLGIFSNNLDEFFKVRYATIQRIYRAGKNATKSLGGISAGDLLNEINQTVIEDQTLSFQILNDLENELAKEHIIIVDEKEVLKEHEMYIRKYFNEKVSPALGVIMIDGKAPFPPLQDGMGYLAVRMTFKNGEIRHALIEKPKHLNRFVVLPDLEDGKQYVILIDDLIRHRMHYLFSIFEYQEIEAHMIKVTLDAQLDIDLDLKKSLLEKIRDSVYDRKDGDPVRFVFDREISKDTIDLIMSKLEIDDMDSIIPSGRYHNRRDYLKFPSLGRKDLLYEQQAPLPIKGIDIKGSLLKRIAEKDILQYAPYHTFANTTKFLREAALDPHVEEVKITIYRLAEVSQIAGSLINAAKNGKQVTVSIELQARFDEQANINYAELMQEEGIQMIFGVPGLKVHCKACMITRREEGKLKRYGFVSTGNFNESTAGVYTDYTLFTADKRILKEVERVFEFFQVNYKQHKYEHLLVSPNFLRSRIEQLVRREIAFAKAGKHALIRLKLNSFSDFKMIDLFYQASQAGVKIELIVRGICCLVPGVTGMSENIKAISVVDRYLEHPRVYYFHNDGNSSVYISSADFMQRNLDSRVEIACPIYDEDVKREILETFDICWNDNVKARVIDKEQSNSYVSNGKTKIRSQYATYQYYENKNDA</sequence>
<dbReference type="Pfam" id="PF17941">
    <property type="entry name" value="PP_kinase_C_1"/>
    <property type="match status" value="1"/>
</dbReference>
<dbReference type="PANTHER" id="PTHR30218">
    <property type="entry name" value="POLYPHOSPHATE KINASE"/>
    <property type="match status" value="1"/>
</dbReference>
<dbReference type="GO" id="GO:0006799">
    <property type="term" value="P:polyphosphate biosynthetic process"/>
    <property type="evidence" value="ECO:0007669"/>
    <property type="project" value="UniProtKB-UniRule"/>
</dbReference>
<dbReference type="InterPro" id="IPR036832">
    <property type="entry name" value="PPK_N_dom_sf"/>
</dbReference>
<evidence type="ECO:0000256" key="3">
    <source>
        <dbReference type="ARBA" id="ARBA00022741"/>
    </source>
</evidence>
<dbReference type="InterPro" id="IPR024953">
    <property type="entry name" value="PP_kinase_middle"/>
</dbReference>
<dbReference type="SUPFAM" id="SSF56024">
    <property type="entry name" value="Phospholipase D/nuclease"/>
    <property type="match status" value="2"/>
</dbReference>
<organism evidence="12 13">
    <name type="scientific">Nonlabens marinus S1-08</name>
    <dbReference type="NCBI Taxonomy" id="1454201"/>
    <lineage>
        <taxon>Bacteria</taxon>
        <taxon>Pseudomonadati</taxon>
        <taxon>Bacteroidota</taxon>
        <taxon>Flavobacteriia</taxon>
        <taxon>Flavobacteriales</taxon>
        <taxon>Flavobacteriaceae</taxon>
        <taxon>Nonlabens</taxon>
    </lineage>
</organism>
<evidence type="ECO:0000313" key="12">
    <source>
        <dbReference type="EMBL" id="BAO56670.1"/>
    </source>
</evidence>
<dbReference type="GO" id="GO:0005524">
    <property type="term" value="F:ATP binding"/>
    <property type="evidence" value="ECO:0007669"/>
    <property type="project" value="UniProtKB-KW"/>
</dbReference>
<feature type="binding site" evidence="6">
    <location>
        <position position="371"/>
    </location>
    <ligand>
        <name>Mg(2+)</name>
        <dbReference type="ChEBI" id="CHEBI:18420"/>
    </ligand>
</feature>
<dbReference type="Pfam" id="PF13090">
    <property type="entry name" value="PP_kinase_C"/>
    <property type="match status" value="1"/>
</dbReference>
<dbReference type="PIRSF" id="PIRSF015589">
    <property type="entry name" value="PP_kinase"/>
    <property type="match status" value="1"/>
</dbReference>
<dbReference type="HAMAP" id="MF_00347">
    <property type="entry name" value="Polyphosphate_kinase"/>
    <property type="match status" value="1"/>
</dbReference>
<dbReference type="Proteomes" id="UP000031760">
    <property type="component" value="Chromosome"/>
</dbReference>
<keyword evidence="4 6" id="KW-0418">Kinase</keyword>
<feature type="binding site" evidence="6">
    <location>
        <position position="464"/>
    </location>
    <ligand>
        <name>ATP</name>
        <dbReference type="ChEBI" id="CHEBI:30616"/>
    </ligand>
</feature>
<dbReference type="Pfam" id="PF02503">
    <property type="entry name" value="PP_kinase"/>
    <property type="match status" value="1"/>
</dbReference>
<dbReference type="InterPro" id="IPR041108">
    <property type="entry name" value="PP_kinase_C_1"/>
</dbReference>
<feature type="active site" description="Phosphohistidine intermediate" evidence="6">
    <location>
        <position position="431"/>
    </location>
</feature>
<keyword evidence="2 6" id="KW-0808">Transferase</keyword>
<name>W8VT09_9FLAO</name>
<dbReference type="InterPro" id="IPR025198">
    <property type="entry name" value="PPK_N_dom"/>
</dbReference>
<dbReference type="EC" id="2.7.4.1" evidence="6 7"/>
<keyword evidence="1 6" id="KW-0597">Phosphoprotein</keyword>
<dbReference type="SUPFAM" id="SSF143724">
    <property type="entry name" value="PHP14-like"/>
    <property type="match status" value="1"/>
</dbReference>
<evidence type="ECO:0000256" key="5">
    <source>
        <dbReference type="ARBA" id="ARBA00022840"/>
    </source>
</evidence>
<feature type="binding site" evidence="6">
    <location>
        <position position="588"/>
    </location>
    <ligand>
        <name>ATP</name>
        <dbReference type="ChEBI" id="CHEBI:30616"/>
    </ligand>
</feature>
<evidence type="ECO:0000313" key="13">
    <source>
        <dbReference type="Proteomes" id="UP000031760"/>
    </source>
</evidence>
<dbReference type="NCBIfam" id="TIGR03705">
    <property type="entry name" value="poly_P_kin"/>
    <property type="match status" value="1"/>
</dbReference>
<dbReference type="InterPro" id="IPR025200">
    <property type="entry name" value="PPK_C_dom2"/>
</dbReference>
<evidence type="ECO:0000259" key="8">
    <source>
        <dbReference type="Pfam" id="PF02503"/>
    </source>
</evidence>
<dbReference type="SUPFAM" id="SSF140356">
    <property type="entry name" value="PPK N-terminal domain-like"/>
    <property type="match status" value="1"/>
</dbReference>
<keyword evidence="6" id="KW-0460">Magnesium</keyword>
<feature type="binding site" evidence="6">
    <location>
        <position position="401"/>
    </location>
    <ligand>
        <name>Mg(2+)</name>
        <dbReference type="ChEBI" id="CHEBI:18420"/>
    </ligand>
</feature>
<dbReference type="GO" id="GO:0046872">
    <property type="term" value="F:metal ion binding"/>
    <property type="evidence" value="ECO:0007669"/>
    <property type="project" value="UniProtKB-KW"/>
</dbReference>
<keyword evidence="5 6" id="KW-0067">ATP-binding</keyword>
<dbReference type="InterPro" id="IPR003414">
    <property type="entry name" value="PP_kinase"/>
</dbReference>
<evidence type="ECO:0000256" key="4">
    <source>
        <dbReference type="ARBA" id="ARBA00022777"/>
    </source>
</evidence>
<dbReference type="KEGG" id="nmf:NMS_2661"/>
<dbReference type="CDD" id="cd09167">
    <property type="entry name" value="PLDc_EcPPK1_C2_like"/>
    <property type="match status" value="1"/>
</dbReference>
<gene>
    <name evidence="6" type="primary">ppk</name>
    <name evidence="12" type="ORF">NMS_2661</name>
</gene>
<comment type="catalytic activity">
    <reaction evidence="6 7">
        <text>[phosphate](n) + ATP = [phosphate](n+1) + ADP</text>
        <dbReference type="Rhea" id="RHEA:19573"/>
        <dbReference type="Rhea" id="RHEA-COMP:9859"/>
        <dbReference type="Rhea" id="RHEA-COMP:14280"/>
        <dbReference type="ChEBI" id="CHEBI:16838"/>
        <dbReference type="ChEBI" id="CHEBI:30616"/>
        <dbReference type="ChEBI" id="CHEBI:456216"/>
        <dbReference type="EC" id="2.7.4.1"/>
    </reaction>
</comment>
<dbReference type="Pfam" id="PF13089">
    <property type="entry name" value="PP_kinase_N"/>
    <property type="match status" value="1"/>
</dbReference>
<feature type="domain" description="Polyphosphate kinase C-terminal" evidence="11">
    <location>
        <begin position="328"/>
        <end position="492"/>
    </location>
</feature>
<dbReference type="EMBL" id="AP014548">
    <property type="protein sequence ID" value="BAO56670.1"/>
    <property type="molecule type" value="Genomic_DNA"/>
</dbReference>
<comment type="function">
    <text evidence="6 7">Catalyzes the reversible transfer of the terminal phosphate of ATP to form a long-chain polyphosphate (polyP).</text>
</comment>
<proteinExistence type="inferred from homology"/>
<evidence type="ECO:0000256" key="6">
    <source>
        <dbReference type="HAMAP-Rule" id="MF_00347"/>
    </source>
</evidence>
<dbReference type="STRING" id="1454201.NMS_2661"/>
<feature type="domain" description="Polyphosphate kinase N-terminal" evidence="9">
    <location>
        <begin position="5"/>
        <end position="110"/>
    </location>
</feature>
<feature type="domain" description="Polyphosphate kinase middle" evidence="8">
    <location>
        <begin position="120"/>
        <end position="301"/>
    </location>
</feature>
<dbReference type="GO" id="GO:0008976">
    <property type="term" value="F:polyphosphate kinase activity"/>
    <property type="evidence" value="ECO:0007669"/>
    <property type="project" value="UniProtKB-UniRule"/>
</dbReference>
<dbReference type="CDD" id="cd09164">
    <property type="entry name" value="PLDc_EcPPK1_C1_like"/>
    <property type="match status" value="1"/>
</dbReference>
<dbReference type="Gene3D" id="3.30.870.10">
    <property type="entry name" value="Endonuclease Chain A"/>
    <property type="match status" value="2"/>
</dbReference>
<reference evidence="12 13" key="1">
    <citation type="journal article" date="2014" name="Proc. Natl. Acad. Sci. U.S.A.">
        <title>Functional characterization of flavobacteria rhodopsins reveals a unique class of light-driven chloride pump in bacteria.</title>
        <authorList>
            <person name="Yoshizawa S."/>
            <person name="Kumagai Y."/>
            <person name="Kim H."/>
            <person name="Ogura Y."/>
            <person name="Hayashi T."/>
            <person name="Iwasaki W."/>
            <person name="DeLong E.F."/>
            <person name="Kogure K."/>
        </authorList>
    </citation>
    <scope>NUCLEOTIDE SEQUENCE [LARGE SCALE GENOMIC DNA]</scope>
    <source>
        <strain evidence="12 13">S1-08</strain>
    </source>
</reference>
<evidence type="ECO:0000259" key="11">
    <source>
        <dbReference type="Pfam" id="PF17941"/>
    </source>
</evidence>
<dbReference type="Gene3D" id="3.30.1840.10">
    <property type="entry name" value="Polyphosphate kinase middle domain"/>
    <property type="match status" value="1"/>
</dbReference>
<comment type="similarity">
    <text evidence="6 7">Belongs to the polyphosphate kinase 1 (PPK1) family.</text>
</comment>
<evidence type="ECO:0000256" key="7">
    <source>
        <dbReference type="RuleBase" id="RU003800"/>
    </source>
</evidence>
<accession>W8VT09</accession>
<dbReference type="Gene3D" id="1.20.58.310">
    <property type="entry name" value="Polyphosphate kinase N-terminal domain"/>
    <property type="match status" value="1"/>
</dbReference>
<dbReference type="HOGENOM" id="CLU_009678_6_1_10"/>
<protein>
    <recommendedName>
        <fullName evidence="6 7">Polyphosphate kinase</fullName>
        <ecNumber evidence="6 7">2.7.4.1</ecNumber>
    </recommendedName>
    <alternativeName>
        <fullName evidence="6">ATP-polyphosphate phosphotransferase</fullName>
    </alternativeName>
    <alternativeName>
        <fullName evidence="6">Polyphosphoric acid kinase</fullName>
    </alternativeName>
</protein>
<dbReference type="RefSeq" id="WP_041497174.1">
    <property type="nucleotide sequence ID" value="NZ_AP014548.1"/>
</dbReference>
<feature type="binding site" evidence="6">
    <location>
        <position position="43"/>
    </location>
    <ligand>
        <name>ATP</name>
        <dbReference type="ChEBI" id="CHEBI:30616"/>
    </ligand>
</feature>
<dbReference type="OrthoDB" id="9761456at2"/>